<dbReference type="EMBL" id="JBDJPC010000009">
    <property type="protein sequence ID" value="KAL1491958.1"/>
    <property type="molecule type" value="Genomic_DNA"/>
</dbReference>
<reference evidence="2 3" key="1">
    <citation type="submission" date="2024-05" db="EMBL/GenBank/DDBJ databases">
        <title>Genetic variation in Jamaican populations of the coffee berry borer (Hypothenemus hampei).</title>
        <authorList>
            <person name="Errbii M."/>
            <person name="Myrie A."/>
        </authorList>
    </citation>
    <scope>NUCLEOTIDE SEQUENCE [LARGE SCALE GENOMIC DNA]</scope>
    <source>
        <strain evidence="2">JA-Hopewell-2020-01-JO</strain>
        <tissue evidence="2">Whole body</tissue>
    </source>
</reference>
<evidence type="ECO:0000256" key="1">
    <source>
        <dbReference type="SAM" id="MobiDB-lite"/>
    </source>
</evidence>
<feature type="compositionally biased region" description="Low complexity" evidence="1">
    <location>
        <begin position="99"/>
        <end position="117"/>
    </location>
</feature>
<organism evidence="2 3">
    <name type="scientific">Hypothenemus hampei</name>
    <name type="common">Coffee berry borer</name>
    <dbReference type="NCBI Taxonomy" id="57062"/>
    <lineage>
        <taxon>Eukaryota</taxon>
        <taxon>Metazoa</taxon>
        <taxon>Ecdysozoa</taxon>
        <taxon>Arthropoda</taxon>
        <taxon>Hexapoda</taxon>
        <taxon>Insecta</taxon>
        <taxon>Pterygota</taxon>
        <taxon>Neoptera</taxon>
        <taxon>Endopterygota</taxon>
        <taxon>Coleoptera</taxon>
        <taxon>Polyphaga</taxon>
        <taxon>Cucujiformia</taxon>
        <taxon>Curculionidae</taxon>
        <taxon>Scolytinae</taxon>
        <taxon>Hypothenemus</taxon>
    </lineage>
</organism>
<name>A0ABD1EBD2_HYPHA</name>
<protein>
    <submittedName>
        <fullName evidence="2">Uncharacterized protein</fullName>
    </submittedName>
</protein>
<gene>
    <name evidence="2" type="ORF">ABEB36_012472</name>
</gene>
<dbReference type="Proteomes" id="UP001566132">
    <property type="component" value="Unassembled WGS sequence"/>
</dbReference>
<accession>A0ABD1EBD2</accession>
<feature type="region of interest" description="Disordered" evidence="1">
    <location>
        <begin position="97"/>
        <end position="119"/>
    </location>
</feature>
<evidence type="ECO:0000313" key="2">
    <source>
        <dbReference type="EMBL" id="KAL1491958.1"/>
    </source>
</evidence>
<dbReference type="AlphaFoldDB" id="A0ABD1EBD2"/>
<keyword evidence="3" id="KW-1185">Reference proteome</keyword>
<evidence type="ECO:0000313" key="3">
    <source>
        <dbReference type="Proteomes" id="UP001566132"/>
    </source>
</evidence>
<sequence>MTLTMTGASRIFNISFKNFNFLIISFCIGLNSAVPHHHRSKNRGNKDAPHLVYDQKQTGDYNIQLHLKDFQIIALLGDETLSDYDYNYDYADFTVKPQSGSSSSSSTTSKPIESSSTLRPEMLIYSNSSGVSITTSTLSPSTNTSPNSLINSTILNNIHPLEIFIQESQFSNSSKNSSKQTSSTLASIENMNLNESTTNSENITIPFSSSTETNTLGKIKVQILDGYERTTPALPQLDHMIVPGEDHGPIDLGDEILQGEIASYRKCSNGFARDKKGKCRRVRRPTGSYQLPFGFGRLASNLATRLRLPMPGLQSDQIENTH</sequence>
<comment type="caution">
    <text evidence="2">The sequence shown here is derived from an EMBL/GenBank/DDBJ whole genome shotgun (WGS) entry which is preliminary data.</text>
</comment>
<proteinExistence type="predicted"/>